<dbReference type="Gene3D" id="1.20.58.1910">
    <property type="match status" value="1"/>
</dbReference>
<dbReference type="EMBL" id="AZDL01000003">
    <property type="protein sequence ID" value="KRK93369.1"/>
    <property type="molecule type" value="Genomic_DNA"/>
</dbReference>
<reference evidence="2 3" key="1">
    <citation type="journal article" date="2015" name="Genome Announc.">
        <title>Expanding the biotechnology potential of lactobacilli through comparative genomics of 213 strains and associated genera.</title>
        <authorList>
            <person name="Sun Z."/>
            <person name="Harris H.M."/>
            <person name="McCann A."/>
            <person name="Guo C."/>
            <person name="Argimon S."/>
            <person name="Zhang W."/>
            <person name="Yang X."/>
            <person name="Jeffery I.B."/>
            <person name="Cooney J.C."/>
            <person name="Kagawa T.F."/>
            <person name="Liu W."/>
            <person name="Song Y."/>
            <person name="Salvetti E."/>
            <person name="Wrobel A."/>
            <person name="Rasinkangas P."/>
            <person name="Parkhill J."/>
            <person name="Rea M.C."/>
            <person name="O'Sullivan O."/>
            <person name="Ritari J."/>
            <person name="Douillard F.P."/>
            <person name="Paul Ross R."/>
            <person name="Yang R."/>
            <person name="Briner A.E."/>
            <person name="Felis G.E."/>
            <person name="de Vos W.M."/>
            <person name="Barrangou R."/>
            <person name="Klaenhammer T.R."/>
            <person name="Caufield P.W."/>
            <person name="Cui Y."/>
            <person name="Zhang H."/>
            <person name="O'Toole P.W."/>
        </authorList>
    </citation>
    <scope>NUCLEOTIDE SEQUENCE [LARGE SCALE GENOMIC DNA]</scope>
    <source>
        <strain evidence="2 3">DSM 20019</strain>
    </source>
</reference>
<protein>
    <recommendedName>
        <fullName evidence="1">HD/PDEase domain-containing protein</fullName>
    </recommendedName>
</protein>
<dbReference type="PANTHER" id="PTHR33594">
    <property type="entry name" value="SUPERFAMILY HYDROLASE, PUTATIVE (AFU_ORTHOLOGUE AFUA_1G03035)-RELATED"/>
    <property type="match status" value="1"/>
</dbReference>
<comment type="caution">
    <text evidence="2">The sequence shown here is derived from an EMBL/GenBank/DDBJ whole genome shotgun (WGS) entry which is preliminary data.</text>
</comment>
<dbReference type="Pfam" id="PF01966">
    <property type="entry name" value="HD"/>
    <property type="match status" value="1"/>
</dbReference>
<evidence type="ECO:0000259" key="1">
    <source>
        <dbReference type="SMART" id="SM00471"/>
    </source>
</evidence>
<evidence type="ECO:0000313" key="3">
    <source>
        <dbReference type="Proteomes" id="UP000050828"/>
    </source>
</evidence>
<gene>
    <name evidence="2" type="ORF">FC08_GL000850</name>
</gene>
<accession>A0AAJ0LFY4</accession>
<dbReference type="CDD" id="cd00077">
    <property type="entry name" value="HDc"/>
    <property type="match status" value="1"/>
</dbReference>
<dbReference type="PANTHER" id="PTHR33594:SF1">
    <property type="entry name" value="HD_PDEASE DOMAIN-CONTAINING PROTEIN"/>
    <property type="match status" value="1"/>
</dbReference>
<dbReference type="InterPro" id="IPR006674">
    <property type="entry name" value="HD_domain"/>
</dbReference>
<name>A0AAJ0LFY4_LATCU</name>
<dbReference type="Gene3D" id="1.10.472.50">
    <property type="entry name" value="HD-domain/PDEase-like"/>
    <property type="match status" value="1"/>
</dbReference>
<dbReference type="SMART" id="SM00471">
    <property type="entry name" value="HDc"/>
    <property type="match status" value="1"/>
</dbReference>
<evidence type="ECO:0000313" key="2">
    <source>
        <dbReference type="EMBL" id="KRK93369.1"/>
    </source>
</evidence>
<organism evidence="2 3">
    <name type="scientific">Latilactobacillus curvatus JCM 1096 = DSM 20019</name>
    <dbReference type="NCBI Taxonomy" id="1293592"/>
    <lineage>
        <taxon>Bacteria</taxon>
        <taxon>Bacillati</taxon>
        <taxon>Bacillota</taxon>
        <taxon>Bacilli</taxon>
        <taxon>Lactobacillales</taxon>
        <taxon>Lactobacillaceae</taxon>
        <taxon>Latilactobacillus</taxon>
    </lineage>
</organism>
<dbReference type="InterPro" id="IPR003607">
    <property type="entry name" value="HD/PDEase_dom"/>
</dbReference>
<feature type="domain" description="HD/PDEase" evidence="1">
    <location>
        <begin position="23"/>
        <end position="139"/>
    </location>
</feature>
<dbReference type="SUPFAM" id="SSF109604">
    <property type="entry name" value="HD-domain/PDEase-like"/>
    <property type="match status" value="1"/>
</dbReference>
<dbReference type="Proteomes" id="UP000050828">
    <property type="component" value="Unassembled WGS sequence"/>
</dbReference>
<proteinExistence type="predicted"/>
<dbReference type="AlphaFoldDB" id="A0AAJ0LFY4"/>
<sequence length="217" mass="24564">MTSMQRQIEAIEQFVRTELAAEHSGHGFDHIQRVVNNARLIQQKELAADLTTIILAALLHDVIDEKIATDVEQARQKVKTKLTENGIQDGQQTAIFDIIDHMSFSKNLNQHQTLSLEGQIVQDADRLDAIGAIGIGRTFMYGGAHDGVAYDPEIQPRAELTKENYREPSTVINHFYEKLFKLAATMNTQAAREIAQARTDFMHQFVDQYLAEWTGQR</sequence>